<evidence type="ECO:0000256" key="8">
    <source>
        <dbReference type="ARBA" id="ARBA00022842"/>
    </source>
</evidence>
<comment type="similarity">
    <text evidence="1 11">Belongs to the GHMP kinase family. GalK subfamily.</text>
</comment>
<dbReference type="EMBL" id="AQGV01000015">
    <property type="protein sequence ID" value="MBE0370148.1"/>
    <property type="molecule type" value="Genomic_DNA"/>
</dbReference>
<dbReference type="InterPro" id="IPR013750">
    <property type="entry name" value="GHMP_kinase_C_dom"/>
</dbReference>
<accession>A0ABR9EGM5</accession>
<reference evidence="16 17" key="1">
    <citation type="submission" date="2015-03" db="EMBL/GenBank/DDBJ databases">
        <title>Genome sequence of Pseudoalteromonas aurantia.</title>
        <authorList>
            <person name="Xie B.-B."/>
            <person name="Rong J.-C."/>
            <person name="Qin Q.-L."/>
            <person name="Zhang Y.-Z."/>
        </authorList>
    </citation>
    <scope>NUCLEOTIDE SEQUENCE [LARGE SCALE GENOMIC DNA]</scope>
    <source>
        <strain evidence="16 17">208</strain>
    </source>
</reference>
<dbReference type="PIRSF" id="PIRSF000530">
    <property type="entry name" value="Galactokinase"/>
    <property type="match status" value="1"/>
</dbReference>
<dbReference type="Pfam" id="PF00288">
    <property type="entry name" value="GHMP_kinases_N"/>
    <property type="match status" value="1"/>
</dbReference>
<dbReference type="InterPro" id="IPR019539">
    <property type="entry name" value="GalKase_N"/>
</dbReference>
<dbReference type="PROSITE" id="PS00627">
    <property type="entry name" value="GHMP_KINASES_ATP"/>
    <property type="match status" value="1"/>
</dbReference>
<evidence type="ECO:0000256" key="1">
    <source>
        <dbReference type="ARBA" id="ARBA00006566"/>
    </source>
</evidence>
<dbReference type="InterPro" id="IPR036554">
    <property type="entry name" value="GHMP_kinase_C_sf"/>
</dbReference>
<evidence type="ECO:0000256" key="7">
    <source>
        <dbReference type="ARBA" id="ARBA00022840"/>
    </source>
</evidence>
<dbReference type="PANTHER" id="PTHR10457">
    <property type="entry name" value="MEVALONATE KINASE/GALACTOKINASE"/>
    <property type="match status" value="1"/>
</dbReference>
<dbReference type="PROSITE" id="PS00106">
    <property type="entry name" value="GALACTOKINASE"/>
    <property type="match status" value="1"/>
</dbReference>
<evidence type="ECO:0000256" key="12">
    <source>
        <dbReference type="NCBIfam" id="TIGR00131"/>
    </source>
</evidence>
<feature type="active site" description="Proton acceptor" evidence="11">
    <location>
        <position position="174"/>
    </location>
</feature>
<dbReference type="InterPro" id="IPR019741">
    <property type="entry name" value="Galactokinase_CS"/>
</dbReference>
<keyword evidence="7 11" id="KW-0067">ATP-binding</keyword>
<comment type="caution">
    <text evidence="16">The sequence shown here is derived from an EMBL/GenBank/DDBJ whole genome shotgun (WGS) entry which is preliminary data.</text>
</comment>
<feature type="binding site" evidence="11">
    <location>
        <position position="162"/>
    </location>
    <ligand>
        <name>Mg(2+)</name>
        <dbReference type="ChEBI" id="CHEBI:18420"/>
    </ligand>
</feature>
<name>A0ABR9EGM5_9GAMM</name>
<dbReference type="PRINTS" id="PR00473">
    <property type="entry name" value="GALCTOKINASE"/>
</dbReference>
<dbReference type="InterPro" id="IPR006204">
    <property type="entry name" value="GHMP_kinase_N_dom"/>
</dbReference>
<comment type="function">
    <text evidence="11">Catalyzes the transfer of the gamma-phosphate of ATP to D-galactose to form alpha-D-galactose-1-phosphate (Gal-1-P).</text>
</comment>
<feature type="domain" description="Galactokinase N-terminal" evidence="15">
    <location>
        <begin position="11"/>
        <end position="59"/>
    </location>
</feature>
<dbReference type="Pfam" id="PF10509">
    <property type="entry name" value="GalKase_gal_bdg"/>
    <property type="match status" value="1"/>
</dbReference>
<dbReference type="HAMAP" id="MF_00246">
    <property type="entry name" value="Galactokinase"/>
    <property type="match status" value="1"/>
</dbReference>
<evidence type="ECO:0000259" key="13">
    <source>
        <dbReference type="Pfam" id="PF00288"/>
    </source>
</evidence>
<proteinExistence type="inferred from homology"/>
<feature type="binding site" evidence="11">
    <location>
        <begin position="124"/>
        <end position="130"/>
    </location>
    <ligand>
        <name>ATP</name>
        <dbReference type="ChEBI" id="CHEBI:30616"/>
    </ligand>
</feature>
<evidence type="ECO:0000313" key="17">
    <source>
        <dbReference type="Proteomes" id="UP000615755"/>
    </source>
</evidence>
<evidence type="ECO:0000256" key="2">
    <source>
        <dbReference type="ARBA" id="ARBA00022490"/>
    </source>
</evidence>
<feature type="site" description="Transition state stabilizer" evidence="11">
    <location>
        <position position="29"/>
    </location>
</feature>
<gene>
    <name evidence="11 16" type="primary">galK</name>
    <name evidence="16" type="ORF">PAUR_b0111</name>
</gene>
<dbReference type="InterPro" id="IPR022963">
    <property type="entry name" value="Galactokinase_bac"/>
</dbReference>
<dbReference type="Pfam" id="PF08544">
    <property type="entry name" value="GHMP_kinases_C"/>
    <property type="match status" value="1"/>
</dbReference>
<evidence type="ECO:0000259" key="15">
    <source>
        <dbReference type="Pfam" id="PF10509"/>
    </source>
</evidence>
<feature type="domain" description="GHMP kinase N-terminal" evidence="13">
    <location>
        <begin position="94"/>
        <end position="179"/>
    </location>
</feature>
<dbReference type="Proteomes" id="UP000615755">
    <property type="component" value="Unassembled WGS sequence"/>
</dbReference>
<dbReference type="PRINTS" id="PR00959">
    <property type="entry name" value="MEVGALKINASE"/>
</dbReference>
<evidence type="ECO:0000313" key="16">
    <source>
        <dbReference type="EMBL" id="MBE0370148.1"/>
    </source>
</evidence>
<dbReference type="NCBIfam" id="NF003472">
    <property type="entry name" value="PRK05101.1"/>
    <property type="match status" value="1"/>
</dbReference>
<dbReference type="SUPFAM" id="SSF54211">
    <property type="entry name" value="Ribosomal protein S5 domain 2-like"/>
    <property type="match status" value="1"/>
</dbReference>
<dbReference type="RefSeq" id="WP_192509311.1">
    <property type="nucleotide sequence ID" value="NZ_AQGV01000015.1"/>
</dbReference>
<keyword evidence="10 11" id="KW-0119">Carbohydrate metabolism</keyword>
<feature type="domain" description="GHMP kinase C-terminal" evidence="14">
    <location>
        <begin position="279"/>
        <end position="346"/>
    </location>
</feature>
<dbReference type="InterPro" id="IPR006206">
    <property type="entry name" value="Mevalonate/galactokinase"/>
</dbReference>
<keyword evidence="5 11" id="KW-0547">Nucleotide-binding</keyword>
<feature type="binding site" evidence="11">
    <location>
        <position position="69"/>
    </location>
    <ligand>
        <name>ATP</name>
        <dbReference type="ChEBI" id="CHEBI:30616"/>
    </ligand>
</feature>
<evidence type="ECO:0000256" key="4">
    <source>
        <dbReference type="ARBA" id="ARBA00022723"/>
    </source>
</evidence>
<keyword evidence="2 11" id="KW-0963">Cytoplasm</keyword>
<comment type="catalytic activity">
    <reaction evidence="11">
        <text>alpha-D-galactose + ATP = alpha-D-galactose 1-phosphate + ADP + H(+)</text>
        <dbReference type="Rhea" id="RHEA:13553"/>
        <dbReference type="ChEBI" id="CHEBI:15378"/>
        <dbReference type="ChEBI" id="CHEBI:28061"/>
        <dbReference type="ChEBI" id="CHEBI:30616"/>
        <dbReference type="ChEBI" id="CHEBI:58336"/>
        <dbReference type="ChEBI" id="CHEBI:456216"/>
        <dbReference type="EC" id="2.7.1.6"/>
    </reaction>
</comment>
<protein>
    <recommendedName>
        <fullName evidence="11 12">Galactokinase</fullName>
        <ecNumber evidence="11 12">2.7.1.6</ecNumber>
    </recommendedName>
    <alternativeName>
        <fullName evidence="11">Galactose kinase</fullName>
    </alternativeName>
</protein>
<dbReference type="Gene3D" id="3.30.230.10">
    <property type="match status" value="1"/>
</dbReference>
<evidence type="ECO:0000256" key="11">
    <source>
        <dbReference type="HAMAP-Rule" id="MF_00246"/>
    </source>
</evidence>
<evidence type="ECO:0000256" key="3">
    <source>
        <dbReference type="ARBA" id="ARBA00022679"/>
    </source>
</evidence>
<dbReference type="NCBIfam" id="TIGR00131">
    <property type="entry name" value="gal_kin"/>
    <property type="match status" value="1"/>
</dbReference>
<evidence type="ECO:0000256" key="6">
    <source>
        <dbReference type="ARBA" id="ARBA00022777"/>
    </source>
</evidence>
<feature type="binding site" evidence="11">
    <location>
        <position position="223"/>
    </location>
    <ligand>
        <name>substrate</name>
    </ligand>
</feature>
<dbReference type="PANTHER" id="PTHR10457:SF7">
    <property type="entry name" value="GALACTOKINASE-RELATED"/>
    <property type="match status" value="1"/>
</dbReference>
<dbReference type="InterPro" id="IPR006203">
    <property type="entry name" value="GHMP_knse_ATP-bd_CS"/>
</dbReference>
<dbReference type="Gene3D" id="3.30.70.890">
    <property type="entry name" value="GHMP kinase, C-terminal domain"/>
    <property type="match status" value="1"/>
</dbReference>
<keyword evidence="17" id="KW-1185">Reference proteome</keyword>
<evidence type="ECO:0000256" key="9">
    <source>
        <dbReference type="ARBA" id="ARBA00023144"/>
    </source>
</evidence>
<keyword evidence="3 11" id="KW-0808">Transferase</keyword>
<dbReference type="InterPro" id="IPR000705">
    <property type="entry name" value="Galactokinase"/>
</dbReference>
<evidence type="ECO:0000259" key="14">
    <source>
        <dbReference type="Pfam" id="PF08544"/>
    </source>
</evidence>
<evidence type="ECO:0000256" key="5">
    <source>
        <dbReference type="ARBA" id="ARBA00022741"/>
    </source>
</evidence>
<feature type="binding site" evidence="11">
    <location>
        <begin position="35"/>
        <end position="38"/>
    </location>
    <ligand>
        <name>substrate</name>
    </ligand>
</feature>
<organism evidence="16 17">
    <name type="scientific">Pseudoalteromonas aurantia 208</name>
    <dbReference type="NCBI Taxonomy" id="1314867"/>
    <lineage>
        <taxon>Bacteria</taxon>
        <taxon>Pseudomonadati</taxon>
        <taxon>Pseudomonadota</taxon>
        <taxon>Gammaproteobacteria</taxon>
        <taxon>Alteromonadales</taxon>
        <taxon>Pseudoalteromonadaceae</taxon>
        <taxon>Pseudoalteromonas</taxon>
    </lineage>
</organism>
<dbReference type="InterPro" id="IPR020568">
    <property type="entry name" value="Ribosomal_Su5_D2-typ_SF"/>
</dbReference>
<dbReference type="InterPro" id="IPR014721">
    <property type="entry name" value="Ribsml_uS5_D2-typ_fold_subgr"/>
</dbReference>
<sequence>MSHVEAKAKALFTEIFENEPQLTTIAPGRVNLIGEHTDYNGGYVLPCAINFHVVACASPRHDSKVRVISANHHNEIDEFQLSNNIAASNKLWANYVRGVVQHISLSGHNISGVDMVIYGNVPQGAGLSSSAALEVSIVSSFDQLYSLHLSDTDIALIAQQAENQFVGCQCGIMDQLISTNAKVGKASLIDCQSMQTKHVSLPDNFSLLIVNSNKKRGLVESKYNERRAQCEQAANKLGLSALRDISLADFNRQQHILDPIIAKRARHVISENERVIEFVEAMSHQDIHSMQRLMKQSHESMRDDFEITVPEIDSLVNIIKSEIGDKGGVRMTGGGFGGCVITLLPTDYVDWITSVINSKYMTTTGLIPTIFVCSAVQGVHSKHSNIASYTSRFVS</sequence>
<keyword evidence="4 11" id="KW-0479">Metal-binding</keyword>
<evidence type="ECO:0000256" key="10">
    <source>
        <dbReference type="ARBA" id="ARBA00023277"/>
    </source>
</evidence>
<keyword evidence="6 11" id="KW-0418">Kinase</keyword>
<feature type="binding site" evidence="11">
    <location>
        <position position="130"/>
    </location>
    <ligand>
        <name>Mg(2+)</name>
        <dbReference type="ChEBI" id="CHEBI:18420"/>
    </ligand>
</feature>
<keyword evidence="8 11" id="KW-0460">Magnesium</keyword>
<dbReference type="SUPFAM" id="SSF55060">
    <property type="entry name" value="GHMP Kinase, C-terminal domain"/>
    <property type="match status" value="1"/>
</dbReference>
<comment type="subcellular location">
    <subcellularLocation>
        <location evidence="11">Cytoplasm</location>
    </subcellularLocation>
</comment>
<comment type="pathway">
    <text evidence="11">Carbohydrate metabolism; galactose metabolism.</text>
</comment>
<dbReference type="EC" id="2.7.1.6" evidence="11 12"/>
<keyword evidence="9 11" id="KW-0299">Galactose metabolism</keyword>